<evidence type="ECO:0000256" key="1">
    <source>
        <dbReference type="SAM" id="MobiDB-lite"/>
    </source>
</evidence>
<comment type="caution">
    <text evidence="2">The sequence shown here is derived from an EMBL/GenBank/DDBJ whole genome shotgun (WGS) entry which is preliminary data.</text>
</comment>
<accession>A0A7Z7IV10</accession>
<proteinExistence type="predicted"/>
<dbReference type="Proteomes" id="UP000234345">
    <property type="component" value="Unassembled WGS sequence"/>
</dbReference>
<dbReference type="AlphaFoldDB" id="A0A7Z7IV10"/>
<sequence>MTPPKRMDVVRSGRTKGDAHNEWTDEYGLDGRLGRNARRECSDGRIATEYAPRPAWRPALWLWRVVQLRRDSLRPT</sequence>
<organism evidence="2 3">
    <name type="scientific">Xanthomonas campestris pv. phaseoli</name>
    <dbReference type="NCBI Taxonomy" id="317013"/>
    <lineage>
        <taxon>Bacteria</taxon>
        <taxon>Pseudomonadati</taxon>
        <taxon>Pseudomonadota</taxon>
        <taxon>Gammaproteobacteria</taxon>
        <taxon>Lysobacterales</taxon>
        <taxon>Lysobacteraceae</taxon>
        <taxon>Xanthomonas</taxon>
    </lineage>
</organism>
<gene>
    <name evidence="2" type="ORF">XFF6991_100073</name>
</gene>
<feature type="region of interest" description="Disordered" evidence="1">
    <location>
        <begin position="1"/>
        <end position="22"/>
    </location>
</feature>
<protein>
    <submittedName>
        <fullName evidence="2">Uncharacterized protein</fullName>
    </submittedName>
</protein>
<evidence type="ECO:0000313" key="3">
    <source>
        <dbReference type="Proteomes" id="UP000234345"/>
    </source>
</evidence>
<name>A0A7Z7IV10_XANCH</name>
<evidence type="ECO:0000313" key="2">
    <source>
        <dbReference type="EMBL" id="SOO22078.1"/>
    </source>
</evidence>
<dbReference type="EMBL" id="OCZC01000002">
    <property type="protein sequence ID" value="SOO22078.1"/>
    <property type="molecule type" value="Genomic_DNA"/>
</dbReference>
<reference evidence="2 3" key="1">
    <citation type="submission" date="2017-10" db="EMBL/GenBank/DDBJ databases">
        <authorList>
            <person name="Regsiter A."/>
            <person name="William W."/>
        </authorList>
    </citation>
    <scope>NUCLEOTIDE SEQUENCE [LARGE SCALE GENOMIC DNA]</scope>
    <source>
        <strain evidence="2 3">CFBP6991</strain>
    </source>
</reference>